<dbReference type="PANTHER" id="PTHR31476:SF5">
    <property type="entry name" value="UBIQUITIN CARBOXYL-TERMINAL HYDROLASE FAMILY PROTEIN"/>
    <property type="match status" value="1"/>
</dbReference>
<dbReference type="GO" id="GO:0016301">
    <property type="term" value="F:kinase activity"/>
    <property type="evidence" value="ECO:0007669"/>
    <property type="project" value="UniProtKB-KW"/>
</dbReference>
<dbReference type="PANTHER" id="PTHR31476">
    <property type="entry name" value="PROTEIN WHAT'S THIS FACTOR 1 HOMOLOG, CHLOROPLASTIC"/>
    <property type="match status" value="1"/>
</dbReference>
<keyword evidence="2" id="KW-0418">Kinase</keyword>
<keyword evidence="2" id="KW-0808">Transferase</keyword>
<dbReference type="InterPro" id="IPR045040">
    <property type="entry name" value="PORR_fam"/>
</dbReference>
<gene>
    <name evidence="2" type="primary">NEK9_1</name>
    <name evidence="2" type="ORF">g.51601</name>
</gene>
<name>A0A1D1XCG1_9ARAE</name>
<dbReference type="GO" id="GO:0003723">
    <property type="term" value="F:RNA binding"/>
    <property type="evidence" value="ECO:0007669"/>
    <property type="project" value="InterPro"/>
</dbReference>
<feature type="domain" description="PORR" evidence="1">
    <location>
        <begin position="42"/>
        <end position="355"/>
    </location>
</feature>
<dbReference type="Pfam" id="PF11955">
    <property type="entry name" value="PORR"/>
    <property type="match status" value="1"/>
</dbReference>
<sequence length="413" mass="47876">MATARLLILRRVPLPRPHHPQNPNSSCPVPLQWRRSLWSMQKDPALEAALSRNRRWVVNNQIKNLLLRCPGGAATVRSLQRRFKTLDLRGRALNWLRKYPCCFETFPDPAGTGEVHYRLSKRMAALVEEEEAAREAAEPAMARRLAKVLMLSRGRRLNVVKLNELKRGFGLPDDYLLRVVPRYPEVFRIVNPSGRRNSMEIELVRWDADLAVSAVEAAAAERRAAPRFVCSLPPSWAKSRARFDEFNEGTPYVSPYSEEQMGSEKRAVGMVHELLSLTLWKKLSIVKLGHFRREFALPEKVNLLLLRHPCIFYVSNRYKIYTVVLREGYNGSDLVNMDPLVAVKEKLGELMQEGLHEYNRRRHLVNLEKRRKKGEVAVRVERGRVEEEAPEQDGVYKSEERRRFYKALFDDFP</sequence>
<evidence type="ECO:0000313" key="2">
    <source>
        <dbReference type="EMBL" id="JAT40132.1"/>
    </source>
</evidence>
<organism evidence="2">
    <name type="scientific">Anthurium amnicola</name>
    <dbReference type="NCBI Taxonomy" id="1678845"/>
    <lineage>
        <taxon>Eukaryota</taxon>
        <taxon>Viridiplantae</taxon>
        <taxon>Streptophyta</taxon>
        <taxon>Embryophyta</taxon>
        <taxon>Tracheophyta</taxon>
        <taxon>Spermatophyta</taxon>
        <taxon>Magnoliopsida</taxon>
        <taxon>Liliopsida</taxon>
        <taxon>Araceae</taxon>
        <taxon>Pothoideae</taxon>
        <taxon>Potheae</taxon>
        <taxon>Anthurium</taxon>
    </lineage>
</organism>
<protein>
    <submittedName>
        <fullName evidence="2">Serine/threonine-protein kinase Nek9</fullName>
    </submittedName>
</protein>
<evidence type="ECO:0000259" key="1">
    <source>
        <dbReference type="Pfam" id="PF11955"/>
    </source>
</evidence>
<proteinExistence type="predicted"/>
<dbReference type="InterPro" id="IPR021099">
    <property type="entry name" value="PORR_domain"/>
</dbReference>
<reference evidence="2" key="1">
    <citation type="submission" date="2015-07" db="EMBL/GenBank/DDBJ databases">
        <title>Transcriptome Assembly of Anthurium amnicola.</title>
        <authorList>
            <person name="Suzuki J."/>
        </authorList>
    </citation>
    <scope>NUCLEOTIDE SEQUENCE</scope>
</reference>
<dbReference type="AlphaFoldDB" id="A0A1D1XCG1"/>
<accession>A0A1D1XCG1</accession>
<dbReference type="EMBL" id="GDJX01027804">
    <property type="protein sequence ID" value="JAT40132.1"/>
    <property type="molecule type" value="Transcribed_RNA"/>
</dbReference>